<reference evidence="2 3" key="1">
    <citation type="submission" date="2016-02" db="EMBL/GenBank/DDBJ databases">
        <title>Genome analysis of coral dinoflagellate symbionts highlights evolutionary adaptations to a symbiotic lifestyle.</title>
        <authorList>
            <person name="Aranda M."/>
            <person name="Li Y."/>
            <person name="Liew Y.J."/>
            <person name="Baumgarten S."/>
            <person name="Simakov O."/>
            <person name="Wilson M."/>
            <person name="Piel J."/>
            <person name="Ashoor H."/>
            <person name="Bougouffa S."/>
            <person name="Bajic V.B."/>
            <person name="Ryu T."/>
            <person name="Ravasi T."/>
            <person name="Bayer T."/>
            <person name="Micklem G."/>
            <person name="Kim H."/>
            <person name="Bhak J."/>
            <person name="Lajeunesse T.C."/>
            <person name="Voolstra C.R."/>
        </authorList>
    </citation>
    <scope>NUCLEOTIDE SEQUENCE [LARGE SCALE GENOMIC DNA]</scope>
    <source>
        <strain evidence="2 3">CCMP2467</strain>
    </source>
</reference>
<accession>A0A1Q9EBV3</accession>
<dbReference type="AlphaFoldDB" id="A0A1Q9EBV3"/>
<dbReference type="OrthoDB" id="413259at2759"/>
<proteinExistence type="predicted"/>
<evidence type="ECO:0000256" key="1">
    <source>
        <dbReference type="SAM" id="MobiDB-lite"/>
    </source>
</evidence>
<name>A0A1Q9EBV3_SYMMI</name>
<dbReference type="EMBL" id="LSRX01000199">
    <property type="protein sequence ID" value="OLQ04906.1"/>
    <property type="molecule type" value="Genomic_DNA"/>
</dbReference>
<evidence type="ECO:0000313" key="2">
    <source>
        <dbReference type="EMBL" id="OLQ04906.1"/>
    </source>
</evidence>
<comment type="caution">
    <text evidence="2">The sequence shown here is derived from an EMBL/GenBank/DDBJ whole genome shotgun (WGS) entry which is preliminary data.</text>
</comment>
<organism evidence="2 3">
    <name type="scientific">Symbiodinium microadriaticum</name>
    <name type="common">Dinoflagellate</name>
    <name type="synonym">Zooxanthella microadriatica</name>
    <dbReference type="NCBI Taxonomy" id="2951"/>
    <lineage>
        <taxon>Eukaryota</taxon>
        <taxon>Sar</taxon>
        <taxon>Alveolata</taxon>
        <taxon>Dinophyceae</taxon>
        <taxon>Suessiales</taxon>
        <taxon>Symbiodiniaceae</taxon>
        <taxon>Symbiodinium</taxon>
    </lineage>
</organism>
<keyword evidence="3" id="KW-1185">Reference proteome</keyword>
<sequence length="292" mass="31648">MWLKASTWAAVPREAGAGRGAAGQKRFCGVLGIGYSRSQLGTMGILGKLGFWKKSSTTTVTAVQPFTSPEAAEIRVASQAAAIEELEDVQAPKPEPEEPSLPPLKGPEETARIAEVFVPGGLKRPARKSAVTAHMARCVDYAAWKEHVRRLQKSEIARTSDLEVIIDKDNPYTSGPTPYFARGLPSSFLNDSSKTRMLLAPATDPGRWHAWQSTGRQAGVRPRAPAAPKELAERLLPESTAMRRPSTTGVDMTTPRLPSCASSLRTDTSFLPATPRRRVQASVDTQFFCPPL</sequence>
<dbReference type="Proteomes" id="UP000186817">
    <property type="component" value="Unassembled WGS sequence"/>
</dbReference>
<protein>
    <submittedName>
        <fullName evidence="2">Uncharacterized protein</fullName>
    </submittedName>
</protein>
<evidence type="ECO:0000313" key="3">
    <source>
        <dbReference type="Proteomes" id="UP000186817"/>
    </source>
</evidence>
<feature type="region of interest" description="Disordered" evidence="1">
    <location>
        <begin position="87"/>
        <end position="106"/>
    </location>
</feature>
<gene>
    <name evidence="2" type="ORF">AK812_SmicGene11973</name>
</gene>